<evidence type="ECO:0000313" key="4">
    <source>
        <dbReference type="Proteomes" id="UP001209553"/>
    </source>
</evidence>
<evidence type="ECO:0000313" key="3">
    <source>
        <dbReference type="EMBL" id="MCU5746321.1"/>
    </source>
</evidence>
<dbReference type="InterPro" id="IPR036244">
    <property type="entry name" value="TipA-like_antibiotic-bd"/>
</dbReference>
<sequence length="246" mass="29070">MTHYYSMKQITEITGVTKRTLHHYDEIGLLTPSQRQDNGYRQYSQDNLIRLQKIIFLKGLGISLNEVNKMIDLDEETLRRSLQTYQTQMKEKINNLQRLNDNLLSFLDGTPLLKLDIYELPLQQQYATEASYRYGHTAVYQSLADKRRGNEASYSEEEVAQMDSIFEAFNQLAERNAPYEDSKHIVERWKRMLNQYADFSDDLLCCIADTYDEDPRFQDYFKQFSHPKITQVIADHVHFHLDKCSE</sequence>
<dbReference type="InterPro" id="IPR012925">
    <property type="entry name" value="TipAS_dom"/>
</dbReference>
<proteinExistence type="predicted"/>
<gene>
    <name evidence="3" type="ORF">N9R04_06275</name>
</gene>
<dbReference type="PROSITE" id="PS50937">
    <property type="entry name" value="HTH_MERR_2"/>
    <property type="match status" value="1"/>
</dbReference>
<dbReference type="SUPFAM" id="SSF46955">
    <property type="entry name" value="Putative DNA-binding domain"/>
    <property type="match status" value="1"/>
</dbReference>
<feature type="domain" description="HTH merR-type" evidence="2">
    <location>
        <begin position="4"/>
        <end position="73"/>
    </location>
</feature>
<reference evidence="3 4" key="1">
    <citation type="journal article" date="2023" name="Int. J. Syst. Evol. Microbiol.">
        <title>Streptococcus sciuri sp. nov., Staphylococcus marylandisciuri sp. nov. and Staphylococcus americanisciuri sp. nov., isolated from faeces of eastern grey squirrel (Sciurus carolinensis).</title>
        <authorList>
            <person name="Volokhov D.V."/>
            <person name="Zagorodnyaya T.A."/>
            <person name="Furtak V.A."/>
            <person name="Nattanmai G."/>
            <person name="Randall L."/>
            <person name="Jose S."/>
            <person name="Gao Y."/>
            <person name="Eisenberg T."/>
            <person name="Delmonte P."/>
            <person name="Blom J."/>
            <person name="Mitchell K.K."/>
        </authorList>
    </citation>
    <scope>NUCLEOTIDE SEQUENCE [LARGE SCALE GENOMIC DNA]</scope>
    <source>
        <strain evidence="3 4">SQ8-PEA</strain>
    </source>
</reference>
<evidence type="ECO:0000256" key="1">
    <source>
        <dbReference type="ARBA" id="ARBA00023125"/>
    </source>
</evidence>
<dbReference type="Pfam" id="PF07739">
    <property type="entry name" value="TipAS"/>
    <property type="match status" value="1"/>
</dbReference>
<organism evidence="3 4">
    <name type="scientific">Staphylococcus marylandisciuri</name>
    <dbReference type="NCBI Taxonomy" id="2981529"/>
    <lineage>
        <taxon>Bacteria</taxon>
        <taxon>Bacillati</taxon>
        <taxon>Bacillota</taxon>
        <taxon>Bacilli</taxon>
        <taxon>Bacillales</taxon>
        <taxon>Staphylococcaceae</taxon>
        <taxon>Staphylococcus</taxon>
    </lineage>
</organism>
<evidence type="ECO:0000259" key="2">
    <source>
        <dbReference type="PROSITE" id="PS50937"/>
    </source>
</evidence>
<dbReference type="Proteomes" id="UP001209553">
    <property type="component" value="Unassembled WGS sequence"/>
</dbReference>
<keyword evidence="4" id="KW-1185">Reference proteome</keyword>
<name>A0ABT2QQR8_9STAP</name>
<dbReference type="Gene3D" id="1.10.1660.10">
    <property type="match status" value="1"/>
</dbReference>
<dbReference type="Pfam" id="PF13411">
    <property type="entry name" value="MerR_1"/>
    <property type="match status" value="1"/>
</dbReference>
<accession>A0ABT2QQR8</accession>
<protein>
    <submittedName>
        <fullName evidence="3">MerR family transcriptional regulator</fullName>
    </submittedName>
</protein>
<keyword evidence="1" id="KW-0238">DNA-binding</keyword>
<dbReference type="RefSeq" id="WP_262855872.1">
    <property type="nucleotide sequence ID" value="NZ_JAOPKZ010000009.1"/>
</dbReference>
<dbReference type="InterPro" id="IPR009061">
    <property type="entry name" value="DNA-bd_dom_put_sf"/>
</dbReference>
<dbReference type="InterPro" id="IPR000551">
    <property type="entry name" value="MerR-type_HTH_dom"/>
</dbReference>
<dbReference type="InterPro" id="IPR047057">
    <property type="entry name" value="MerR_fam"/>
</dbReference>
<dbReference type="PANTHER" id="PTHR30204">
    <property type="entry name" value="REDOX-CYCLING DRUG-SENSING TRANSCRIPTIONAL ACTIVATOR SOXR"/>
    <property type="match status" value="1"/>
</dbReference>
<dbReference type="SUPFAM" id="SSF89082">
    <property type="entry name" value="Antibiotic binding domain of TipA-like multidrug resistance regulators"/>
    <property type="match status" value="1"/>
</dbReference>
<dbReference type="CDD" id="cd01106">
    <property type="entry name" value="HTH_TipAL-Mta"/>
    <property type="match status" value="1"/>
</dbReference>
<dbReference type="PANTHER" id="PTHR30204:SF96">
    <property type="entry name" value="CHROMOSOME-ANCHORING PROTEIN RACA"/>
    <property type="match status" value="1"/>
</dbReference>
<dbReference type="EMBL" id="JAOPKZ010000009">
    <property type="protein sequence ID" value="MCU5746321.1"/>
    <property type="molecule type" value="Genomic_DNA"/>
</dbReference>
<comment type="caution">
    <text evidence="3">The sequence shown here is derived from an EMBL/GenBank/DDBJ whole genome shotgun (WGS) entry which is preliminary data.</text>
</comment>
<dbReference type="Gene3D" id="1.10.490.50">
    <property type="entry name" value="Antibiotic binding domain of TipA-like multidrug resistance regulators"/>
    <property type="match status" value="1"/>
</dbReference>
<dbReference type="SMART" id="SM00422">
    <property type="entry name" value="HTH_MERR"/>
    <property type="match status" value="1"/>
</dbReference>